<comment type="caution">
    <text evidence="1">The sequence shown here is derived from an EMBL/GenBank/DDBJ whole genome shotgun (WGS) entry which is preliminary data.</text>
</comment>
<reference evidence="1 2" key="1">
    <citation type="journal article" date="2013" name="Int. J. Syst. Evol. Microbiol.">
        <title>Sphingomonas kyungheensis sp. nov., a bacterium with ginsenoside-converting activity isolated from soil of a ginseng field.</title>
        <authorList>
            <person name="Son H.M."/>
            <person name="Yang J.E."/>
            <person name="Park Y."/>
            <person name="Han C.K."/>
            <person name="Kim S.G."/>
            <person name="Kook M."/>
            <person name="Yi T.H."/>
        </authorList>
    </citation>
    <scope>NUCLEOTIDE SEQUENCE [LARGE SCALE GENOMIC DNA]</scope>
    <source>
        <strain evidence="1 2">LMG 26582</strain>
    </source>
</reference>
<protein>
    <recommendedName>
        <fullName evidence="3">DUF707 domain-containing protein</fullName>
    </recommendedName>
</protein>
<keyword evidence="2" id="KW-1185">Reference proteome</keyword>
<dbReference type="Proteomes" id="UP001367771">
    <property type="component" value="Unassembled WGS sequence"/>
</dbReference>
<gene>
    <name evidence="1" type="ORF">V8201_11825</name>
</gene>
<dbReference type="EMBL" id="JBBBDM010000005">
    <property type="protein sequence ID" value="MEI5687768.1"/>
    <property type="molecule type" value="Genomic_DNA"/>
</dbReference>
<dbReference type="InterPro" id="IPR029044">
    <property type="entry name" value="Nucleotide-diphossugar_trans"/>
</dbReference>
<proteinExistence type="predicted"/>
<evidence type="ECO:0000313" key="1">
    <source>
        <dbReference type="EMBL" id="MEI5687768.1"/>
    </source>
</evidence>
<organism evidence="1 2">
    <name type="scientific">Sphingomonas kyungheensis</name>
    <dbReference type="NCBI Taxonomy" id="1069987"/>
    <lineage>
        <taxon>Bacteria</taxon>
        <taxon>Pseudomonadati</taxon>
        <taxon>Pseudomonadota</taxon>
        <taxon>Alphaproteobacteria</taxon>
        <taxon>Sphingomonadales</taxon>
        <taxon>Sphingomonadaceae</taxon>
        <taxon>Sphingomonas</taxon>
    </lineage>
</organism>
<accession>A0ABU8H463</accession>
<dbReference type="RefSeq" id="WP_336545407.1">
    <property type="nucleotide sequence ID" value="NZ_JBBBDM010000005.1"/>
</dbReference>
<evidence type="ECO:0008006" key="3">
    <source>
        <dbReference type="Google" id="ProtNLM"/>
    </source>
</evidence>
<name>A0ABU8H463_9SPHN</name>
<dbReference type="SUPFAM" id="SSF53448">
    <property type="entry name" value="Nucleotide-diphospho-sugar transferases"/>
    <property type="match status" value="1"/>
</dbReference>
<sequence length="301" mass="33413">MMLGSATSKNLVITRAGPKSLHEGWLTPAATRDFDLLVASFDPNSRPLAAPGTFHRFIPGTKVQGWRATLSDNADFIAQYDYIALIDDDIDTDADSLSRLFALGAAEGFTIFQPSLTWDSYFTYAGTVQNPSLRYREVNYIEMMAPFFAARALHQVAPLFDYGWESGIDLIWGSALPAADRRFAIVDAVPVRHTRPVGALKEANGFVNRTYESDIEAALAHFAMAWPSLVASRGVTAAGTEIGRWGLAWRVLGLLGLPWRSPTRGAWRRTCDHIRHQWMRRPAYVEAVGDRLARDAAGRLR</sequence>
<evidence type="ECO:0000313" key="2">
    <source>
        <dbReference type="Proteomes" id="UP001367771"/>
    </source>
</evidence>